<dbReference type="PROSITE" id="PS50005">
    <property type="entry name" value="TPR"/>
    <property type="match status" value="2"/>
</dbReference>
<keyword evidence="1" id="KW-0802">TPR repeat</keyword>
<reference evidence="3" key="1">
    <citation type="journal article" date="2019" name="Int. J. Syst. Evol. Microbiol.">
        <title>The Global Catalogue of Microorganisms (GCM) 10K type strain sequencing project: providing services to taxonomists for standard genome sequencing and annotation.</title>
        <authorList>
            <consortium name="The Broad Institute Genomics Platform"/>
            <consortium name="The Broad Institute Genome Sequencing Center for Infectious Disease"/>
            <person name="Wu L."/>
            <person name="Ma J."/>
        </authorList>
    </citation>
    <scope>NUCLEOTIDE SEQUENCE [LARGE SCALE GENOMIC DNA]</scope>
    <source>
        <strain evidence="3">CCUG 63682</strain>
    </source>
</reference>
<sequence length="241" mass="28310">MTFHRSHIKSILLLLCVTLHILSCAKRVDYSEEHIVQTSGRYLYSLDEVMDVYYDNNTLFLKWRGADNMKPVALDEHTFFVPDMYKKLRFVQHPQTKERYLGVVNEDDESQVTYTYLKVADSFKTPSMYLKEKNFDKALEGFINIKQQDSTTTLVDEREFNRLGYNYLRKEDYTSAIAVFKMNVAFYPESDNVYDSLADAYLRSGDSLQAFTNYSKAYELNTGNERAKRYMDAYNKNQDSN</sequence>
<evidence type="ECO:0000313" key="3">
    <source>
        <dbReference type="Proteomes" id="UP001595953"/>
    </source>
</evidence>
<comment type="caution">
    <text evidence="2">The sequence shown here is derived from an EMBL/GenBank/DDBJ whole genome shotgun (WGS) entry which is preliminary data.</text>
</comment>
<accession>A0ABV9N1A9</accession>
<name>A0ABV9N1A9_9FLAO</name>
<dbReference type="SUPFAM" id="SSF48452">
    <property type="entry name" value="TPR-like"/>
    <property type="match status" value="1"/>
</dbReference>
<feature type="repeat" description="TPR" evidence="1">
    <location>
        <begin position="191"/>
        <end position="224"/>
    </location>
</feature>
<dbReference type="RefSeq" id="WP_387960725.1">
    <property type="nucleotide sequence ID" value="NZ_JBHSGP010000005.1"/>
</dbReference>
<protein>
    <submittedName>
        <fullName evidence="2">Tetratricopeptide repeat protein</fullName>
    </submittedName>
</protein>
<keyword evidence="3" id="KW-1185">Reference proteome</keyword>
<dbReference type="Proteomes" id="UP001595953">
    <property type="component" value="Unassembled WGS sequence"/>
</dbReference>
<evidence type="ECO:0000313" key="2">
    <source>
        <dbReference type="EMBL" id="MFC4721224.1"/>
    </source>
</evidence>
<dbReference type="InterPro" id="IPR011990">
    <property type="entry name" value="TPR-like_helical_dom_sf"/>
</dbReference>
<feature type="repeat" description="TPR" evidence="1">
    <location>
        <begin position="157"/>
        <end position="190"/>
    </location>
</feature>
<proteinExistence type="predicted"/>
<organism evidence="2 3">
    <name type="scientific">Geojedonia litorea</name>
    <dbReference type="NCBI Taxonomy" id="1268269"/>
    <lineage>
        <taxon>Bacteria</taxon>
        <taxon>Pseudomonadati</taxon>
        <taxon>Bacteroidota</taxon>
        <taxon>Flavobacteriia</taxon>
        <taxon>Flavobacteriales</taxon>
        <taxon>Flavobacteriaceae</taxon>
        <taxon>Geojedonia</taxon>
    </lineage>
</organism>
<gene>
    <name evidence="2" type="ORF">ACFO5O_02740</name>
</gene>
<evidence type="ECO:0000256" key="1">
    <source>
        <dbReference type="PROSITE-ProRule" id="PRU00339"/>
    </source>
</evidence>
<dbReference type="Gene3D" id="1.25.40.10">
    <property type="entry name" value="Tetratricopeptide repeat domain"/>
    <property type="match status" value="1"/>
</dbReference>
<dbReference type="InterPro" id="IPR019734">
    <property type="entry name" value="TPR_rpt"/>
</dbReference>
<dbReference type="EMBL" id="JBHSGP010000005">
    <property type="protein sequence ID" value="MFC4721224.1"/>
    <property type="molecule type" value="Genomic_DNA"/>
</dbReference>